<dbReference type="InterPro" id="IPR000639">
    <property type="entry name" value="Epox_hydrolase-like"/>
</dbReference>
<accession>A0A9X2DRH9</accession>
<reference evidence="3" key="1">
    <citation type="submission" date="2022-05" db="EMBL/GenBank/DDBJ databases">
        <title>Comparative Genomics of Spacecraft Associated Microbes.</title>
        <authorList>
            <person name="Tran M.T."/>
            <person name="Wright A."/>
            <person name="Seuylemezian A."/>
            <person name="Eisen J."/>
            <person name="Coil D."/>
        </authorList>
    </citation>
    <scope>NUCLEOTIDE SEQUENCE</scope>
    <source>
        <strain evidence="3">214.1.1</strain>
    </source>
</reference>
<keyword evidence="4" id="KW-1185">Reference proteome</keyword>
<comment type="caution">
    <text evidence="3">The sequence shown here is derived from an EMBL/GenBank/DDBJ whole genome shotgun (WGS) entry which is preliminary data.</text>
</comment>
<keyword evidence="1 3" id="KW-0378">Hydrolase</keyword>
<protein>
    <submittedName>
        <fullName evidence="3">Alpha/beta hydrolase</fullName>
    </submittedName>
</protein>
<evidence type="ECO:0000259" key="2">
    <source>
        <dbReference type="Pfam" id="PF00561"/>
    </source>
</evidence>
<organism evidence="3 4">
    <name type="scientific">Halalkalibacter oceani</name>
    <dbReference type="NCBI Taxonomy" id="1653776"/>
    <lineage>
        <taxon>Bacteria</taxon>
        <taxon>Bacillati</taxon>
        <taxon>Bacillota</taxon>
        <taxon>Bacilli</taxon>
        <taxon>Bacillales</taxon>
        <taxon>Bacillaceae</taxon>
        <taxon>Halalkalibacter</taxon>
    </lineage>
</organism>
<sequence>MNDWQNLQQAGLTKQYALVNGVRLHYVEAGKQHHQTVVLLHGFPQNWQMWRYLIPELIKRYHVIAVDLRGYGDSEKPEGMNGYDKGTMARDVYELIASMQLKKIALVGHDRGARVARRFALDYPDTVAALSLIDILPLELIYDQLSVSAAAKKYWHWTFQLVPDLPEALIEGREEVYLQFLFNRSPELLKQLKKEGVWQEYLRAWKEPGGYQAALNDYRATYEVDLPKYRAERQVQRKLTQPCLLLWGDHGNLADQPVLDYWKEVATTVSGKAIADCGHYVPEEQPEAVLQELLPFLQNFFHEGES</sequence>
<dbReference type="PRINTS" id="PR00111">
    <property type="entry name" value="ABHYDROLASE"/>
</dbReference>
<evidence type="ECO:0000313" key="4">
    <source>
        <dbReference type="Proteomes" id="UP001139179"/>
    </source>
</evidence>
<proteinExistence type="predicted"/>
<evidence type="ECO:0000313" key="3">
    <source>
        <dbReference type="EMBL" id="MCM3714385.1"/>
    </source>
</evidence>
<dbReference type="PRINTS" id="PR00412">
    <property type="entry name" value="EPOXHYDRLASE"/>
</dbReference>
<dbReference type="InterPro" id="IPR000073">
    <property type="entry name" value="AB_hydrolase_1"/>
</dbReference>
<dbReference type="Gene3D" id="3.40.50.1820">
    <property type="entry name" value="alpha/beta hydrolase"/>
    <property type="match status" value="1"/>
</dbReference>
<name>A0A9X2DRH9_9BACI</name>
<dbReference type="InterPro" id="IPR029058">
    <property type="entry name" value="AB_hydrolase_fold"/>
</dbReference>
<dbReference type="SUPFAM" id="SSF53474">
    <property type="entry name" value="alpha/beta-Hydrolases"/>
    <property type="match status" value="1"/>
</dbReference>
<dbReference type="Proteomes" id="UP001139179">
    <property type="component" value="Unassembled WGS sequence"/>
</dbReference>
<dbReference type="EMBL" id="JAMBOL010000007">
    <property type="protein sequence ID" value="MCM3714385.1"/>
    <property type="molecule type" value="Genomic_DNA"/>
</dbReference>
<feature type="domain" description="AB hydrolase-1" evidence="2">
    <location>
        <begin position="36"/>
        <end position="285"/>
    </location>
</feature>
<gene>
    <name evidence="3" type="ORF">M3202_09830</name>
</gene>
<dbReference type="AlphaFoldDB" id="A0A9X2DRH9"/>
<dbReference type="RefSeq" id="WP_251223170.1">
    <property type="nucleotide sequence ID" value="NZ_JAMBOL010000007.1"/>
</dbReference>
<dbReference type="Pfam" id="PF00561">
    <property type="entry name" value="Abhydrolase_1"/>
    <property type="match status" value="1"/>
</dbReference>
<dbReference type="GO" id="GO:0016787">
    <property type="term" value="F:hydrolase activity"/>
    <property type="evidence" value="ECO:0007669"/>
    <property type="project" value="UniProtKB-KW"/>
</dbReference>
<dbReference type="PANTHER" id="PTHR43329">
    <property type="entry name" value="EPOXIDE HYDROLASE"/>
    <property type="match status" value="1"/>
</dbReference>
<evidence type="ECO:0000256" key="1">
    <source>
        <dbReference type="ARBA" id="ARBA00022801"/>
    </source>
</evidence>